<accession>A0A410PTX8</accession>
<evidence type="ECO:0000256" key="1">
    <source>
        <dbReference type="SAM" id="MobiDB-lite"/>
    </source>
</evidence>
<dbReference type="InterPro" id="IPR012347">
    <property type="entry name" value="Ferritin-like"/>
</dbReference>
<feature type="compositionally biased region" description="Low complexity" evidence="1">
    <location>
        <begin position="86"/>
        <end position="108"/>
    </location>
</feature>
<reference evidence="2 3" key="1">
    <citation type="submission" date="2019-01" db="EMBL/GenBank/DDBJ databases">
        <title>Draft genomes of a novel of Aminipila strains.</title>
        <authorList>
            <person name="Ma S."/>
        </authorList>
    </citation>
    <scope>NUCLEOTIDE SEQUENCE [LARGE SCALE GENOMIC DNA]</scope>
    <source>
        <strain evidence="3">JN-39</strain>
    </source>
</reference>
<dbReference type="Gene3D" id="1.20.1260.10">
    <property type="match status" value="1"/>
</dbReference>
<dbReference type="Pfam" id="PF07875">
    <property type="entry name" value="Coat_F"/>
    <property type="match status" value="1"/>
</dbReference>
<dbReference type="Proteomes" id="UP000287601">
    <property type="component" value="Chromosome"/>
</dbReference>
<dbReference type="InterPro" id="IPR009078">
    <property type="entry name" value="Ferritin-like_SF"/>
</dbReference>
<dbReference type="RefSeq" id="WP_128745035.1">
    <property type="nucleotide sequence ID" value="NZ_CP035281.1"/>
</dbReference>
<evidence type="ECO:0000313" key="3">
    <source>
        <dbReference type="Proteomes" id="UP000287601"/>
    </source>
</evidence>
<dbReference type="SUPFAM" id="SSF47240">
    <property type="entry name" value="Ferritin-like"/>
    <property type="match status" value="1"/>
</dbReference>
<dbReference type="InterPro" id="IPR012851">
    <property type="entry name" value="Spore_coat_CotF-like"/>
</dbReference>
<dbReference type="KEGG" id="amij:EQM06_03585"/>
<dbReference type="AlphaFoldDB" id="A0A410PTX8"/>
<keyword evidence="2" id="KW-0946">Virion</keyword>
<name>A0A410PTX8_9FIRM</name>
<keyword evidence="3" id="KW-1185">Reference proteome</keyword>
<sequence>MVLTEKERTLLNDLKSEEKLCIDKYNKYSSEASCGELKNLFSSLEGVEQNHYDTITQILNGNTPSMGMGGSQKPNLQQMSGQNPISQQMSAQSQSSQQMSGQSQSGGQDKTKDKYLCSDALGTEKHVSSMYDTCIFEFKDENVRNALNHIQKEEQEHGKKIYDYMSQNGMYS</sequence>
<proteinExistence type="predicted"/>
<organism evidence="2 3">
    <name type="scientific">Aminipila luticellarii</name>
    <dbReference type="NCBI Taxonomy" id="2507160"/>
    <lineage>
        <taxon>Bacteria</taxon>
        <taxon>Bacillati</taxon>
        <taxon>Bacillota</taxon>
        <taxon>Clostridia</taxon>
        <taxon>Peptostreptococcales</taxon>
        <taxon>Anaerovoracaceae</taxon>
        <taxon>Aminipila</taxon>
    </lineage>
</organism>
<protein>
    <submittedName>
        <fullName evidence="2">Spore coat protein</fullName>
    </submittedName>
</protein>
<dbReference type="OrthoDB" id="1706542at2"/>
<dbReference type="CDD" id="cd00657">
    <property type="entry name" value="Ferritin_like"/>
    <property type="match status" value="1"/>
</dbReference>
<feature type="compositionally biased region" description="Polar residues" evidence="1">
    <location>
        <begin position="72"/>
        <end position="85"/>
    </location>
</feature>
<feature type="region of interest" description="Disordered" evidence="1">
    <location>
        <begin position="59"/>
        <end position="111"/>
    </location>
</feature>
<evidence type="ECO:0000313" key="2">
    <source>
        <dbReference type="EMBL" id="QAT42385.1"/>
    </source>
</evidence>
<dbReference type="EMBL" id="CP035281">
    <property type="protein sequence ID" value="QAT42385.1"/>
    <property type="molecule type" value="Genomic_DNA"/>
</dbReference>
<gene>
    <name evidence="2" type="ORF">EQM06_03585</name>
</gene>
<keyword evidence="2" id="KW-0167">Capsid protein</keyword>